<reference evidence="6" key="1">
    <citation type="submission" date="2025-08" db="UniProtKB">
        <authorList>
            <consortium name="RefSeq"/>
        </authorList>
    </citation>
    <scope>IDENTIFICATION</scope>
</reference>
<dbReference type="InParanoid" id="A0A6I9U838"/>
<dbReference type="InterPro" id="IPR008587">
    <property type="entry name" value="FPP_plant"/>
</dbReference>
<gene>
    <name evidence="6" type="primary">LOC105176064</name>
</gene>
<sequence length="619" mass="69067">MDRRSWLWRRKSSEKSPSGDTESSGSVSSHSERFSDDQTLSALNTQSPEVTSKAAPPGDELNDSVKALSEKLSEALLNIRAKEDLVKQHAKVAEEAVSGWERAENEVSVLKKQNDALAQKNLILEERVGHLDGALKECLRQLRQAREEQEEKIYDAVAKKGCEWESKKSELENKLVELHAQLQSATDADKTMLAEVRSKLDAAEKENSILKLKLLSKAEELELRTSERDLSIQAAETASKQHLDSIKRVAKLEAECRRLKALARKGTLANDQRSGTASSFYVESFTDSQSDSAERALVIENDGCKSVDSEPRHPDSWSSALATEIGHFKHERTLGRSLIVPSVEIDLMDDFLEMEKIAALPETNSGSDPTARVDDREASLQDELEAMIRRTTELEEKLKMMTAEKVNLEFALSECQIQLKASGDQLKATEVKLVELNKQLALANEARRDAEKEVENTTVKLKNATNLLDEAEVNLLKIQVQLIEANEAKSIVEVALEEGNLKKAEAESEIKVMKLELETLHSSISTLEKEVEKERNLSREAVAKCDILEAELSRMKSDSQFQRSAIIEEFRINQDKELAVAASKFAECQKTIASLDRQLKSLATLEDFLIDSDSPVAVL</sequence>
<accession>A0A6I9U838</accession>
<feature type="coiled-coil region" evidence="3">
    <location>
        <begin position="377"/>
        <end position="544"/>
    </location>
</feature>
<keyword evidence="2 3" id="KW-0175">Coiled coil</keyword>
<feature type="region of interest" description="Disordered" evidence="4">
    <location>
        <begin position="1"/>
        <end position="62"/>
    </location>
</feature>
<evidence type="ECO:0000256" key="3">
    <source>
        <dbReference type="SAM" id="Coils"/>
    </source>
</evidence>
<evidence type="ECO:0000313" key="6">
    <source>
        <dbReference type="RefSeq" id="XP_011097047.1"/>
    </source>
</evidence>
<evidence type="ECO:0000256" key="1">
    <source>
        <dbReference type="ARBA" id="ARBA00005921"/>
    </source>
</evidence>
<feature type="compositionally biased region" description="Basic residues" evidence="4">
    <location>
        <begin position="1"/>
        <end position="12"/>
    </location>
</feature>
<dbReference type="Proteomes" id="UP000504604">
    <property type="component" value="Linkage group LG13"/>
</dbReference>
<evidence type="ECO:0000256" key="4">
    <source>
        <dbReference type="SAM" id="MobiDB-lite"/>
    </source>
</evidence>
<feature type="coiled-coil region" evidence="3">
    <location>
        <begin position="65"/>
        <end position="220"/>
    </location>
</feature>
<dbReference type="PANTHER" id="PTHR31580">
    <property type="entry name" value="FILAMENT-LIKE PLANT PROTEIN 4"/>
    <property type="match status" value="1"/>
</dbReference>
<dbReference type="PANTHER" id="PTHR31580:SF49">
    <property type="entry name" value="FILAMENT-LIKE PLANT PROTEIN 3"/>
    <property type="match status" value="1"/>
</dbReference>
<keyword evidence="5" id="KW-1185">Reference proteome</keyword>
<dbReference type="RefSeq" id="XP_011097047.1">
    <property type="nucleotide sequence ID" value="XM_011098745.2"/>
</dbReference>
<evidence type="ECO:0000256" key="2">
    <source>
        <dbReference type="ARBA" id="ARBA00023054"/>
    </source>
</evidence>
<proteinExistence type="inferred from homology"/>
<dbReference type="FunCoup" id="A0A6I9U838">
    <property type="interactions" value="589"/>
</dbReference>
<protein>
    <submittedName>
        <fullName evidence="6">Filament-like plant protein 3</fullName>
    </submittedName>
</protein>
<dbReference type="GeneID" id="105176064"/>
<dbReference type="Pfam" id="PF05911">
    <property type="entry name" value="FPP"/>
    <property type="match status" value="2"/>
</dbReference>
<dbReference type="AlphaFoldDB" id="A0A6I9U838"/>
<evidence type="ECO:0000313" key="5">
    <source>
        <dbReference type="Proteomes" id="UP000504604"/>
    </source>
</evidence>
<feature type="compositionally biased region" description="Low complexity" evidence="4">
    <location>
        <begin position="16"/>
        <end position="29"/>
    </location>
</feature>
<organism evidence="5 6">
    <name type="scientific">Sesamum indicum</name>
    <name type="common">Oriental sesame</name>
    <name type="synonym">Sesamum orientale</name>
    <dbReference type="NCBI Taxonomy" id="4182"/>
    <lineage>
        <taxon>Eukaryota</taxon>
        <taxon>Viridiplantae</taxon>
        <taxon>Streptophyta</taxon>
        <taxon>Embryophyta</taxon>
        <taxon>Tracheophyta</taxon>
        <taxon>Spermatophyta</taxon>
        <taxon>Magnoliopsida</taxon>
        <taxon>eudicotyledons</taxon>
        <taxon>Gunneridae</taxon>
        <taxon>Pentapetalae</taxon>
        <taxon>asterids</taxon>
        <taxon>lamiids</taxon>
        <taxon>Lamiales</taxon>
        <taxon>Pedaliaceae</taxon>
        <taxon>Sesamum</taxon>
    </lineage>
</organism>
<feature type="compositionally biased region" description="Polar residues" evidence="4">
    <location>
        <begin position="37"/>
        <end position="50"/>
    </location>
</feature>
<dbReference type="OrthoDB" id="128924at2759"/>
<comment type="similarity">
    <text evidence="1">Belongs to the FPP family.</text>
</comment>
<name>A0A6I9U838_SESIN</name>
<dbReference type="KEGG" id="sind:105176064"/>